<dbReference type="AlphaFoldDB" id="A0A369VT33"/>
<sequence length="41" mass="4444">MADRGELQAHEATYNGMIRMLKFGTGVVVVIVLAVIWLIAG</sequence>
<evidence type="ECO:0000259" key="2">
    <source>
        <dbReference type="Pfam" id="PF07835"/>
    </source>
</evidence>
<evidence type="ECO:0000313" key="4">
    <source>
        <dbReference type="Proteomes" id="UP000253918"/>
    </source>
</evidence>
<dbReference type="Proteomes" id="UP000253918">
    <property type="component" value="Unassembled WGS sequence"/>
</dbReference>
<evidence type="ECO:0000256" key="1">
    <source>
        <dbReference type="SAM" id="Phobius"/>
    </source>
</evidence>
<feature type="transmembrane region" description="Helical" evidence="1">
    <location>
        <begin position="21"/>
        <end position="40"/>
    </location>
</feature>
<keyword evidence="1" id="KW-0812">Transmembrane</keyword>
<evidence type="ECO:0000313" key="3">
    <source>
        <dbReference type="EMBL" id="RDE04825.1"/>
    </source>
</evidence>
<proteinExistence type="predicted"/>
<dbReference type="Gene3D" id="1.20.5.160">
    <property type="entry name" value="Bacterial aa3 type cytochrome c oxidase subunit IV"/>
    <property type="match status" value="1"/>
</dbReference>
<name>A0A369VT33_9SPHN</name>
<keyword evidence="1" id="KW-1133">Transmembrane helix</keyword>
<dbReference type="InterPro" id="IPR036596">
    <property type="entry name" value="Cyt-C_aa3_sf"/>
</dbReference>
<protein>
    <submittedName>
        <fullName evidence="3">Aa3-type cytochrome c oxidase subunit IV</fullName>
    </submittedName>
</protein>
<dbReference type="SUPFAM" id="SSF81469">
    <property type="entry name" value="Bacterial aa3 type cytochrome c oxidase subunit IV"/>
    <property type="match status" value="1"/>
</dbReference>
<comment type="caution">
    <text evidence="3">The sequence shown here is derived from an EMBL/GenBank/DDBJ whole genome shotgun (WGS) entry which is preliminary data.</text>
</comment>
<feature type="domain" description="Cytochrome c oxidase subunit IV bacterial aa3 type" evidence="2">
    <location>
        <begin position="6"/>
        <end position="34"/>
    </location>
</feature>
<dbReference type="Pfam" id="PF07835">
    <property type="entry name" value="COX4_pro_2"/>
    <property type="match status" value="1"/>
</dbReference>
<organism evidence="3 4">
    <name type="scientific">Sphingomonas aracearum</name>
    <dbReference type="NCBI Taxonomy" id="2283317"/>
    <lineage>
        <taxon>Bacteria</taxon>
        <taxon>Pseudomonadati</taxon>
        <taxon>Pseudomonadota</taxon>
        <taxon>Alphaproteobacteria</taxon>
        <taxon>Sphingomonadales</taxon>
        <taxon>Sphingomonadaceae</taxon>
        <taxon>Sphingomonas</taxon>
    </lineage>
</organism>
<keyword evidence="4" id="KW-1185">Reference proteome</keyword>
<dbReference type="RefSeq" id="WP_114688563.1">
    <property type="nucleotide sequence ID" value="NZ_QQNB01000003.1"/>
</dbReference>
<accession>A0A369VT33</accession>
<dbReference type="InterPro" id="IPR012422">
    <property type="entry name" value="Cyt_c_oxidase_su4_bac-aa3"/>
</dbReference>
<keyword evidence="1" id="KW-0472">Membrane</keyword>
<dbReference type="EMBL" id="QQNB01000003">
    <property type="protein sequence ID" value="RDE04825.1"/>
    <property type="molecule type" value="Genomic_DNA"/>
</dbReference>
<reference evidence="3 4" key="1">
    <citation type="submission" date="2018-07" db="EMBL/GenBank/DDBJ databases">
        <title>a novel species of Sphingomonas isolated from the rhizosphere soil of Araceae plant.</title>
        <authorList>
            <person name="Zhiyong W."/>
            <person name="Qinglan Z."/>
            <person name="Zhiwei F."/>
            <person name="Ding X."/>
            <person name="Gejiao W."/>
            <person name="Shixue Z."/>
        </authorList>
    </citation>
    <scope>NUCLEOTIDE SEQUENCE [LARGE SCALE GENOMIC DNA]</scope>
    <source>
        <strain evidence="3 4">WZY 27</strain>
    </source>
</reference>
<gene>
    <name evidence="3" type="ORF">DVW87_14725</name>
</gene>